<feature type="transmembrane region" description="Helical" evidence="8">
    <location>
        <begin position="12"/>
        <end position="33"/>
    </location>
</feature>
<feature type="transmembrane region" description="Helical" evidence="8">
    <location>
        <begin position="449"/>
        <end position="468"/>
    </location>
</feature>
<keyword evidence="5 8" id="KW-0812">Transmembrane</keyword>
<sequence length="1036" mass="114374">MEFLTKIVQVSLQNRLLVIIVTALLVFGGIYSLNHLKVDAVPDITNVQVQVITTSPALSTLEIEQYITLPVERAITGIPNLIEVRSVSRYGFSLVTAVFADGTDLWKSRQLVSEKLTEASENIPAIFGKPVIGPITTGLGEVFQFTLESEFHSQMELTTYLNWYINPTLKTVPGIVEVNSFGGKTKQYQVIVDPFKAASLGVSLNQIVNAVQSNNLSTGSGYIERSGEQLIVGSDGLLKTTTDFDKIQVGKMGDGFPIYLDNLAKIVEGPRLRKGAATATGKSEVVGAVTLMLLGENSLEVTTAVKDKITQIEKTLPTGMKIKPYYDRSIMVKNTLNTIIWNLTEGAILVIIILFLMIGDFRSGLVIASMIPLAMLFAISLMFLRDLPANLMSMGAIDFGLIVDGAVILIENSHRRLGLKRKELKRDLTDSEQKETILNATIEVRKATIYGEIIIGVVYIPILTLSGTEGKMFIPMATTVLFALLGAFFLTLTIIPVLASYFLKGGHIAEGETPFFQKIHHWYTPKLDYCLREPKKVTYSTIGILILSIFLFFRLGGEFLPKLDEGNLLIEISRYPSTTLTESLQSSMKIEKTILKEIPEITEVVSRTGSPELAIEPMGVEKTDMYLDMKPRSEWNLSKKEIESKLQEIIERVAPQVAYGLSQPIEMRNNEIMAGIRADVGIKVFGDDLIQLKSIAEEISTKIKHIPGVVDLRIEQLYGLEYLRIKPNREKLARYDQSILDVNRVTESVSSGVPAGIVYEGMKRFEIVVKTDILPNPEQIKNIPVKVGKNTFAPLHELSEIQIEDGPVQIYHQNQNRYALVQFNIRGNDMVSTVNSVQTVLQKDIKFPAGYHYTTGGEFEKFESATKTLYVVVPITLVIIFLILYFAFNEISSAMIIFLNVPFAITGGIFALYLRNLPFSISAGVGFIALFGIAVLNGLVLISFIRSLEQSGKKKEEAVKEAAISRLRPVLTTALLASIGFIPMAISTSPGAEVQRPLATVVIGGLVTASALTLFVLPLVYLKFAAKKAFMLSKDA</sequence>
<dbReference type="Gene3D" id="3.30.70.1320">
    <property type="entry name" value="Multidrug efflux transporter AcrB pore domain like"/>
    <property type="match status" value="1"/>
</dbReference>
<dbReference type="AlphaFoldDB" id="A0A2N0AJY2"/>
<dbReference type="GO" id="GO:0042910">
    <property type="term" value="F:xenobiotic transmembrane transporter activity"/>
    <property type="evidence" value="ECO:0007669"/>
    <property type="project" value="TreeGrafter"/>
</dbReference>
<evidence type="ECO:0000256" key="2">
    <source>
        <dbReference type="ARBA" id="ARBA00010942"/>
    </source>
</evidence>
<evidence type="ECO:0000256" key="1">
    <source>
        <dbReference type="ARBA" id="ARBA00004651"/>
    </source>
</evidence>
<dbReference type="Gene3D" id="3.30.70.1440">
    <property type="entry name" value="Multidrug efflux transporter AcrB pore domain"/>
    <property type="match status" value="1"/>
</dbReference>
<accession>A0A2N0AJY2</accession>
<feature type="transmembrane region" description="Helical" evidence="8">
    <location>
        <begin position="869"/>
        <end position="888"/>
    </location>
</feature>
<organism evidence="9 10">
    <name type="scientific">Leptospira harrisiae</name>
    <dbReference type="NCBI Taxonomy" id="2023189"/>
    <lineage>
        <taxon>Bacteria</taxon>
        <taxon>Pseudomonadati</taxon>
        <taxon>Spirochaetota</taxon>
        <taxon>Spirochaetia</taxon>
        <taxon>Leptospirales</taxon>
        <taxon>Leptospiraceae</taxon>
        <taxon>Leptospira</taxon>
    </lineage>
</organism>
<gene>
    <name evidence="9" type="ORF">CH364_11245</name>
</gene>
<keyword evidence="4" id="KW-1003">Cell membrane</keyword>
<dbReference type="Gene3D" id="3.30.2090.10">
    <property type="entry name" value="Multidrug efflux transporter AcrB TolC docking domain, DN and DC subdomains"/>
    <property type="match status" value="2"/>
</dbReference>
<dbReference type="Gene3D" id="3.30.70.1430">
    <property type="entry name" value="Multidrug efflux transporter AcrB pore domain"/>
    <property type="match status" value="2"/>
</dbReference>
<dbReference type="PANTHER" id="PTHR32063:SF24">
    <property type="entry name" value="CATION EFFLUX SYSTEM (ACRB_ACRD_ACRF FAMILY)"/>
    <property type="match status" value="1"/>
</dbReference>
<feature type="transmembrane region" description="Helical" evidence="8">
    <location>
        <begin position="920"/>
        <end position="945"/>
    </location>
</feature>
<comment type="similarity">
    <text evidence="2">Belongs to the resistance-nodulation-cell division (RND) (TC 2.A.6) family.</text>
</comment>
<evidence type="ECO:0000256" key="3">
    <source>
        <dbReference type="ARBA" id="ARBA00022448"/>
    </source>
</evidence>
<keyword evidence="10" id="KW-1185">Reference proteome</keyword>
<dbReference type="SUPFAM" id="SSF82693">
    <property type="entry name" value="Multidrug efflux transporter AcrB pore domain, PN1, PN2, PC1 and PC2 subdomains"/>
    <property type="match status" value="2"/>
</dbReference>
<dbReference type="GO" id="GO:0005886">
    <property type="term" value="C:plasma membrane"/>
    <property type="evidence" value="ECO:0007669"/>
    <property type="project" value="UniProtKB-SubCell"/>
</dbReference>
<dbReference type="Proteomes" id="UP000232145">
    <property type="component" value="Unassembled WGS sequence"/>
</dbReference>
<dbReference type="InterPro" id="IPR004763">
    <property type="entry name" value="CusA-like"/>
</dbReference>
<dbReference type="InterPro" id="IPR001036">
    <property type="entry name" value="Acrflvin-R"/>
</dbReference>
<dbReference type="PANTHER" id="PTHR32063">
    <property type="match status" value="1"/>
</dbReference>
<evidence type="ECO:0000256" key="7">
    <source>
        <dbReference type="ARBA" id="ARBA00023136"/>
    </source>
</evidence>
<keyword evidence="6 8" id="KW-1133">Transmembrane helix</keyword>
<dbReference type="OrthoDB" id="9798415at2"/>
<feature type="transmembrane region" description="Helical" evidence="8">
    <location>
        <begin position="966"/>
        <end position="986"/>
    </location>
</feature>
<evidence type="ECO:0000313" key="9">
    <source>
        <dbReference type="EMBL" id="PJZ84580.1"/>
    </source>
</evidence>
<comment type="caution">
    <text evidence="9">The sequence shown here is derived from an EMBL/GenBank/DDBJ whole genome shotgun (WGS) entry which is preliminary data.</text>
</comment>
<feature type="transmembrane region" description="Helical" evidence="8">
    <location>
        <begin position="480"/>
        <end position="503"/>
    </location>
</feature>
<dbReference type="SUPFAM" id="SSF82866">
    <property type="entry name" value="Multidrug efflux transporter AcrB transmembrane domain"/>
    <property type="match status" value="2"/>
</dbReference>
<dbReference type="EMBL" id="NPDX01000002">
    <property type="protein sequence ID" value="PJZ84580.1"/>
    <property type="molecule type" value="Genomic_DNA"/>
</dbReference>
<comment type="subcellular location">
    <subcellularLocation>
        <location evidence="1">Cell membrane</location>
        <topology evidence="1">Multi-pass membrane protein</topology>
    </subcellularLocation>
</comment>
<feature type="transmembrane region" description="Helical" evidence="8">
    <location>
        <begin position="365"/>
        <end position="384"/>
    </location>
</feature>
<feature type="transmembrane region" description="Helical" evidence="8">
    <location>
        <begin position="998"/>
        <end position="1022"/>
    </location>
</feature>
<feature type="transmembrane region" description="Helical" evidence="8">
    <location>
        <begin position="895"/>
        <end position="914"/>
    </location>
</feature>
<evidence type="ECO:0000256" key="6">
    <source>
        <dbReference type="ARBA" id="ARBA00022989"/>
    </source>
</evidence>
<evidence type="ECO:0000313" key="10">
    <source>
        <dbReference type="Proteomes" id="UP000232145"/>
    </source>
</evidence>
<evidence type="ECO:0000256" key="4">
    <source>
        <dbReference type="ARBA" id="ARBA00022475"/>
    </source>
</evidence>
<dbReference type="RefSeq" id="WP_100743981.1">
    <property type="nucleotide sequence ID" value="NZ_NPDW01000002.1"/>
</dbReference>
<dbReference type="GO" id="GO:0008324">
    <property type="term" value="F:monoatomic cation transmembrane transporter activity"/>
    <property type="evidence" value="ECO:0007669"/>
    <property type="project" value="InterPro"/>
</dbReference>
<dbReference type="InterPro" id="IPR027463">
    <property type="entry name" value="AcrB_DN_DC_subdom"/>
</dbReference>
<proteinExistence type="inferred from homology"/>
<evidence type="ECO:0000256" key="5">
    <source>
        <dbReference type="ARBA" id="ARBA00022692"/>
    </source>
</evidence>
<keyword evidence="7 8" id="KW-0472">Membrane</keyword>
<keyword evidence="3" id="KW-0813">Transport</keyword>
<feature type="transmembrane region" description="Helical" evidence="8">
    <location>
        <begin position="339"/>
        <end position="358"/>
    </location>
</feature>
<dbReference type="SUPFAM" id="SSF82714">
    <property type="entry name" value="Multidrug efflux transporter AcrB TolC docking domain, DN and DC subdomains"/>
    <property type="match status" value="2"/>
</dbReference>
<evidence type="ECO:0000256" key="8">
    <source>
        <dbReference type="SAM" id="Phobius"/>
    </source>
</evidence>
<feature type="transmembrane region" description="Helical" evidence="8">
    <location>
        <begin position="537"/>
        <end position="555"/>
    </location>
</feature>
<dbReference type="NCBIfam" id="TIGR00914">
    <property type="entry name" value="2A0601"/>
    <property type="match status" value="1"/>
</dbReference>
<protein>
    <submittedName>
        <fullName evidence="9">CusA/CzcA family heavy metal efflux RND transporter</fullName>
    </submittedName>
</protein>
<dbReference type="Gene3D" id="1.20.1640.10">
    <property type="entry name" value="Multidrug efflux transporter AcrB transmembrane domain"/>
    <property type="match status" value="2"/>
</dbReference>
<dbReference type="PRINTS" id="PR00702">
    <property type="entry name" value="ACRIFLAVINRP"/>
</dbReference>
<dbReference type="Pfam" id="PF00873">
    <property type="entry name" value="ACR_tran"/>
    <property type="match status" value="1"/>
</dbReference>
<reference evidence="9 10" key="1">
    <citation type="submission" date="2017-07" db="EMBL/GenBank/DDBJ databases">
        <title>Leptospira spp. isolated from tropical soils.</title>
        <authorList>
            <person name="Thibeaux R."/>
            <person name="Iraola G."/>
            <person name="Ferres I."/>
            <person name="Bierque E."/>
            <person name="Girault D."/>
            <person name="Soupe-Gilbert M.-E."/>
            <person name="Picardeau M."/>
            <person name="Goarant C."/>
        </authorList>
    </citation>
    <scope>NUCLEOTIDE SEQUENCE [LARGE SCALE GENOMIC DNA]</scope>
    <source>
        <strain evidence="9 10">FH2-B-A1</strain>
    </source>
</reference>
<name>A0A2N0AJY2_9LEPT</name>